<comment type="caution">
    <text evidence="3">The sequence shown here is derived from an EMBL/GenBank/DDBJ whole genome shotgun (WGS) entry which is preliminary data.</text>
</comment>
<dbReference type="InterPro" id="IPR036869">
    <property type="entry name" value="J_dom_sf"/>
</dbReference>
<proteinExistence type="predicted"/>
<dbReference type="Proteomes" id="UP000003477">
    <property type="component" value="Unassembled WGS sequence"/>
</dbReference>
<evidence type="ECO:0000313" key="3">
    <source>
        <dbReference type="EMBL" id="EHJ10557.1"/>
    </source>
</evidence>
<evidence type="ECO:0000256" key="1">
    <source>
        <dbReference type="SAM" id="MobiDB-lite"/>
    </source>
</evidence>
<feature type="compositionally biased region" description="Polar residues" evidence="1">
    <location>
        <begin position="438"/>
        <end position="448"/>
    </location>
</feature>
<dbReference type="InterPro" id="IPR001623">
    <property type="entry name" value="DnaJ_domain"/>
</dbReference>
<dbReference type="InterPro" id="IPR057137">
    <property type="entry name" value="CDP1-like_a_solenoid_2"/>
</dbReference>
<dbReference type="Gene3D" id="1.10.287.110">
    <property type="entry name" value="DnaJ domain"/>
    <property type="match status" value="1"/>
</dbReference>
<feature type="region of interest" description="Disordered" evidence="1">
    <location>
        <begin position="427"/>
        <end position="525"/>
    </location>
</feature>
<dbReference type="Pfam" id="PF23468">
    <property type="entry name" value="ARC6"/>
    <property type="match status" value="1"/>
</dbReference>
<dbReference type="PROSITE" id="PS50076">
    <property type="entry name" value="DNAJ_2"/>
    <property type="match status" value="1"/>
</dbReference>
<dbReference type="Pfam" id="PF25515">
    <property type="entry name" value="Arm_PDR"/>
    <property type="match status" value="1"/>
</dbReference>
<dbReference type="InterPro" id="IPR058032">
    <property type="entry name" value="CDP1-like_a_solenoid_1"/>
</dbReference>
<dbReference type="PANTHER" id="PTHR33925:SF1">
    <property type="entry name" value="PROTEIN ACCUMULATION AND REPLICATION OF CHLOROPLASTS 6, CHLOROPLASTIC"/>
    <property type="match status" value="1"/>
</dbReference>
<protein>
    <recommendedName>
        <fullName evidence="2">J domain-containing protein</fullName>
    </recommendedName>
</protein>
<accession>G5JB54</accession>
<dbReference type="Pfam" id="PF13355">
    <property type="entry name" value="ARC6-like_IMS"/>
    <property type="match status" value="1"/>
</dbReference>
<dbReference type="PATRIC" id="fig|423471.3.peg.4369"/>
<dbReference type="InterPro" id="IPR025344">
    <property type="entry name" value="CDP1-like_IMS"/>
</dbReference>
<dbReference type="SUPFAM" id="SSF46565">
    <property type="entry name" value="Chaperone J-domain"/>
    <property type="match status" value="1"/>
</dbReference>
<name>G5JB54_CROWT</name>
<reference evidence="3 4" key="1">
    <citation type="journal article" date="2011" name="Front. Microbiol.">
        <title>Two Strains of Crocosphaera watsonii with Highly Conserved Genomes are Distinguished by Strain-Specific Features.</title>
        <authorList>
            <person name="Bench S.R."/>
            <person name="Ilikchyan I.N."/>
            <person name="Tripp H.J."/>
            <person name="Zehr J.P."/>
        </authorList>
    </citation>
    <scope>NUCLEOTIDE SEQUENCE [LARGE SCALE GENOMIC DNA]</scope>
    <source>
        <strain evidence="3 4">WH 0003</strain>
    </source>
</reference>
<dbReference type="GeneID" id="88768059"/>
<dbReference type="PANTHER" id="PTHR33925">
    <property type="entry name" value="PLASTID DIVISION PROTEIN CDP1, CHLOROPLASTIC-RELATED"/>
    <property type="match status" value="1"/>
</dbReference>
<dbReference type="Pfam" id="PF00226">
    <property type="entry name" value="DnaJ"/>
    <property type="match status" value="1"/>
</dbReference>
<sequence>MRIPLDYYRILGIFPQATDEQLRQAYRDRSVQLPRREYSDLAIEARRQLLEQAYSVLSNPTQKAKYENQFLQAQSAYQEQEGAESSATETEAIRESSSVTTWEIEVEPEQLPGSLLIFHELGEYELVINYGESYLSTLPTSPLSLNIDDTATKQRSDTFLSIALAYLEISREQWHQQAYEGADSAGRQGLTLLEKNNLFPSIQTEIRTELHKLRPYQILELLALPLKNKTPRQTGIKLLQSMLEERQGIDGKGDDGSGLGIDDFLRFIQQIRTYLTATEQKDIFMEESQRPSSVAAYLGVYALIAQGFAHKQPSLILEAKTVLEGLEPRQDVSIEQSIVALLLGQTEAAAQALKRCQDQQALNFIREKSQGAPDLLPGLCLYGEHWLQTEVFSHCRDLQGRQPSLKDYFADQGVQAYLNRLLTPIAPRPRPVKKKENIQPSRHNTYNHGTAVPVADPFPPLPVRSSSPIDIRDARRRKRLKNSQKPNPEPIPETVSEKSSSNKPASTQTIPNSKPPAKGSPRRNNRRVTLFRPKLGLMAVAVLGGVGLIGLATTWLNQSNAPLSALEEGQYSVALHRPLIDIPAANAQMVTVTGMLTSEGAQQVIETWLGTKSQALGKDHDIESLKKILADPVLTRWQKQAQQLQQNQSYWTYEHQVAVNSFNPSPNNPNQAVVDANVKESAQSYQGSQPGRSYKDNLRVRYDLVRQGDRWLIKGINVIR</sequence>
<evidence type="ECO:0000313" key="4">
    <source>
        <dbReference type="Proteomes" id="UP000003477"/>
    </source>
</evidence>
<dbReference type="CDD" id="cd06257">
    <property type="entry name" value="DnaJ"/>
    <property type="match status" value="1"/>
</dbReference>
<feature type="compositionally biased region" description="Polar residues" evidence="1">
    <location>
        <begin position="497"/>
        <end position="512"/>
    </location>
</feature>
<dbReference type="SMART" id="SM00271">
    <property type="entry name" value="DnaJ"/>
    <property type="match status" value="1"/>
</dbReference>
<dbReference type="EMBL" id="AESD01000704">
    <property type="protein sequence ID" value="EHJ10557.1"/>
    <property type="molecule type" value="Genomic_DNA"/>
</dbReference>
<dbReference type="AlphaFoldDB" id="G5JB54"/>
<feature type="domain" description="J" evidence="2">
    <location>
        <begin position="6"/>
        <end position="70"/>
    </location>
</feature>
<gene>
    <name evidence="3" type="ORF">CWATWH0003_4666</name>
</gene>
<organism evidence="3 4">
    <name type="scientific">Crocosphaera watsonii WH 0003</name>
    <dbReference type="NCBI Taxonomy" id="423471"/>
    <lineage>
        <taxon>Bacteria</taxon>
        <taxon>Bacillati</taxon>
        <taxon>Cyanobacteriota</taxon>
        <taxon>Cyanophyceae</taxon>
        <taxon>Oscillatoriophycideae</taxon>
        <taxon>Chroococcales</taxon>
        <taxon>Aphanothecaceae</taxon>
        <taxon>Crocosphaera</taxon>
    </lineage>
</organism>
<dbReference type="RefSeq" id="WP_007312512.1">
    <property type="nucleotide sequence ID" value="NZ_AESD01000704.1"/>
</dbReference>
<dbReference type="InterPro" id="IPR044685">
    <property type="entry name" value="CPD1-like"/>
</dbReference>
<evidence type="ECO:0000259" key="2">
    <source>
        <dbReference type="PROSITE" id="PS50076"/>
    </source>
</evidence>